<keyword evidence="3" id="KW-1185">Reference proteome</keyword>
<name>A0AAE3HDQ7_9FIRM</name>
<feature type="domain" description="FMN-binding" evidence="1">
    <location>
        <begin position="53"/>
        <end position="123"/>
    </location>
</feature>
<dbReference type="Pfam" id="PF04205">
    <property type="entry name" value="FMN_bind"/>
    <property type="match status" value="1"/>
</dbReference>
<gene>
    <name evidence="2" type="ORF">NSA47_00450</name>
</gene>
<comment type="caution">
    <text evidence="2">The sequence shown here is derived from an EMBL/GenBank/DDBJ whole genome shotgun (WGS) entry which is preliminary data.</text>
</comment>
<accession>A0AAE3HDQ7</accession>
<sequence>MKKKAIILIILLICLLGLTWTIVKNNIVKQADNVVISTLELSSIDDGIYMGEYILSPVKVIVQVQIKNHKIHEIKILEHQNGFGEKAEIINDRVMEKQTLEVDVVSGATVSSKVMLKAIENALSK</sequence>
<dbReference type="Gene3D" id="3.90.1010.20">
    <property type="match status" value="1"/>
</dbReference>
<protein>
    <submittedName>
        <fullName evidence="2">FMN-binding protein</fullName>
    </submittedName>
</protein>
<dbReference type="GO" id="GO:0010181">
    <property type="term" value="F:FMN binding"/>
    <property type="evidence" value="ECO:0007669"/>
    <property type="project" value="InterPro"/>
</dbReference>
<dbReference type="SMART" id="SM00900">
    <property type="entry name" value="FMN_bind"/>
    <property type="match status" value="1"/>
</dbReference>
<dbReference type="AlphaFoldDB" id="A0AAE3HDQ7"/>
<dbReference type="Proteomes" id="UP001205748">
    <property type="component" value="Unassembled WGS sequence"/>
</dbReference>
<proteinExistence type="predicted"/>
<reference evidence="2" key="1">
    <citation type="submission" date="2022-07" db="EMBL/GenBank/DDBJ databases">
        <title>Enhanced cultured diversity of the mouse gut microbiota enables custom-made synthetic communities.</title>
        <authorList>
            <person name="Afrizal A."/>
        </authorList>
    </citation>
    <scope>NUCLEOTIDE SEQUENCE</scope>
    <source>
        <strain evidence="2">DSM 28593</strain>
    </source>
</reference>
<organism evidence="2 3">
    <name type="scientific">Irregularibacter muris</name>
    <dbReference type="NCBI Taxonomy" id="1796619"/>
    <lineage>
        <taxon>Bacteria</taxon>
        <taxon>Bacillati</taxon>
        <taxon>Bacillota</taxon>
        <taxon>Clostridia</taxon>
        <taxon>Eubacteriales</taxon>
        <taxon>Eubacteriaceae</taxon>
        <taxon>Irregularibacter</taxon>
    </lineage>
</organism>
<dbReference type="RefSeq" id="WP_257528865.1">
    <property type="nucleotide sequence ID" value="NZ_JANKAS010000001.1"/>
</dbReference>
<dbReference type="InterPro" id="IPR007329">
    <property type="entry name" value="FMN-bd"/>
</dbReference>
<evidence type="ECO:0000313" key="2">
    <source>
        <dbReference type="EMBL" id="MCR1897459.1"/>
    </source>
</evidence>
<evidence type="ECO:0000313" key="3">
    <source>
        <dbReference type="Proteomes" id="UP001205748"/>
    </source>
</evidence>
<evidence type="ECO:0000259" key="1">
    <source>
        <dbReference type="SMART" id="SM00900"/>
    </source>
</evidence>
<dbReference type="EMBL" id="JANKAS010000001">
    <property type="protein sequence ID" value="MCR1897459.1"/>
    <property type="molecule type" value="Genomic_DNA"/>
</dbReference>
<dbReference type="GO" id="GO:0016020">
    <property type="term" value="C:membrane"/>
    <property type="evidence" value="ECO:0007669"/>
    <property type="project" value="InterPro"/>
</dbReference>